<dbReference type="Proteomes" id="UP000789860">
    <property type="component" value="Unassembled WGS sequence"/>
</dbReference>
<keyword evidence="2" id="KW-1185">Reference proteome</keyword>
<feature type="non-terminal residue" evidence="1">
    <location>
        <position position="1"/>
    </location>
</feature>
<dbReference type="EMBL" id="CAJVPM010043533">
    <property type="protein sequence ID" value="CAG8711844.1"/>
    <property type="molecule type" value="Genomic_DNA"/>
</dbReference>
<evidence type="ECO:0000313" key="2">
    <source>
        <dbReference type="Proteomes" id="UP000789860"/>
    </source>
</evidence>
<proteinExistence type="predicted"/>
<gene>
    <name evidence="1" type="ORF">SCALOS_LOCUS10901</name>
</gene>
<accession>A0ACA9PL08</accession>
<protein>
    <submittedName>
        <fullName evidence="1">9976_t:CDS:1</fullName>
    </submittedName>
</protein>
<feature type="non-terminal residue" evidence="1">
    <location>
        <position position="59"/>
    </location>
</feature>
<reference evidence="1" key="1">
    <citation type="submission" date="2021-06" db="EMBL/GenBank/DDBJ databases">
        <authorList>
            <person name="Kallberg Y."/>
            <person name="Tangrot J."/>
            <person name="Rosling A."/>
        </authorList>
    </citation>
    <scope>NUCLEOTIDE SEQUENCE</scope>
    <source>
        <strain evidence="1">AU212A</strain>
    </source>
</reference>
<sequence length="59" mass="6887">TVTIVVRNSSKTIKIDRVRAFEVSYYEHLDPSDMYMHIEIASFTIYVLMSHSCTKFKLA</sequence>
<name>A0ACA9PL08_9GLOM</name>
<comment type="caution">
    <text evidence="1">The sequence shown here is derived from an EMBL/GenBank/DDBJ whole genome shotgun (WGS) entry which is preliminary data.</text>
</comment>
<evidence type="ECO:0000313" key="1">
    <source>
        <dbReference type="EMBL" id="CAG8711844.1"/>
    </source>
</evidence>
<organism evidence="1 2">
    <name type="scientific">Scutellospora calospora</name>
    <dbReference type="NCBI Taxonomy" id="85575"/>
    <lineage>
        <taxon>Eukaryota</taxon>
        <taxon>Fungi</taxon>
        <taxon>Fungi incertae sedis</taxon>
        <taxon>Mucoromycota</taxon>
        <taxon>Glomeromycotina</taxon>
        <taxon>Glomeromycetes</taxon>
        <taxon>Diversisporales</taxon>
        <taxon>Gigasporaceae</taxon>
        <taxon>Scutellospora</taxon>
    </lineage>
</organism>